<keyword evidence="5" id="KW-1003">Cell membrane</keyword>
<keyword evidence="8" id="KW-0472">Membrane</keyword>
<dbReference type="PANTHER" id="PTHR30034:SF6">
    <property type="entry name" value="YOP PROTEINS TRANSLOCATION PROTEIN Q"/>
    <property type="match status" value="1"/>
</dbReference>
<comment type="subcellular location">
    <subcellularLocation>
        <location evidence="1">Bacterial flagellum basal body</location>
    </subcellularLocation>
    <subcellularLocation>
        <location evidence="2">Cell membrane</location>
        <topology evidence="2">Peripheral membrane protein</topology>
    </subcellularLocation>
</comment>
<dbReference type="PANTHER" id="PTHR30034">
    <property type="entry name" value="FLAGELLAR MOTOR SWITCH PROTEIN FLIM"/>
    <property type="match status" value="1"/>
</dbReference>
<evidence type="ECO:0000256" key="8">
    <source>
        <dbReference type="ARBA" id="ARBA00023136"/>
    </source>
</evidence>
<keyword evidence="12" id="KW-0282">Flagellum</keyword>
<evidence type="ECO:0000256" key="4">
    <source>
        <dbReference type="ARBA" id="ARBA00021898"/>
    </source>
</evidence>
<dbReference type="GO" id="GO:0005886">
    <property type="term" value="C:plasma membrane"/>
    <property type="evidence" value="ECO:0007669"/>
    <property type="project" value="UniProtKB-SubCell"/>
</dbReference>
<dbReference type="AlphaFoldDB" id="A4J738"/>
<dbReference type="HOGENOM" id="CLU_052646_0_0_9"/>
<evidence type="ECO:0000256" key="6">
    <source>
        <dbReference type="ARBA" id="ARBA00022500"/>
    </source>
</evidence>
<dbReference type="InterPro" id="IPR001689">
    <property type="entry name" value="Flag_FliM"/>
</dbReference>
<gene>
    <name evidence="12" type="ordered locus">Dred_2381</name>
</gene>
<dbReference type="PRINTS" id="PR00955">
    <property type="entry name" value="FLGMOTORFLIM"/>
</dbReference>
<dbReference type="CDD" id="cd17908">
    <property type="entry name" value="FliM"/>
    <property type="match status" value="1"/>
</dbReference>
<dbReference type="InterPro" id="IPR001543">
    <property type="entry name" value="FliN-like_C"/>
</dbReference>
<dbReference type="Gene3D" id="2.30.330.10">
    <property type="entry name" value="SpoA-like"/>
    <property type="match status" value="1"/>
</dbReference>
<protein>
    <recommendedName>
        <fullName evidence="4 10">Flagellar motor switch protein FliM</fullName>
    </recommendedName>
</protein>
<dbReference type="Gene3D" id="3.40.1550.10">
    <property type="entry name" value="CheC-like"/>
    <property type="match status" value="1"/>
</dbReference>
<dbReference type="GO" id="GO:0009425">
    <property type="term" value="C:bacterial-type flagellum basal body"/>
    <property type="evidence" value="ECO:0007669"/>
    <property type="project" value="UniProtKB-SubCell"/>
</dbReference>
<keyword evidence="12" id="KW-0966">Cell projection</keyword>
<sequence length="330" mass="36984">MSKEVLSQGEIDSLLAALMSGDVSQETVETKEQKKYKSYDFRRPNKFTKEQLRTLHVLHEGYARLLSNFLSGYLRTPITIEIASIGQFTYEEFINSVPSPTVMTIFSLAPLKGSALMETNLQFLFPIIDLQFGGLGEMPPKTRELTDIELSVSNRIIKRLLDHLTISWKDIMSVSPKVESIDANPHLHQLMSPNDIVVVITFSTGVAEEVRGLINLCLPYSLLDPILSKFSMANQFTKTTEQDQKELMALEYWLGESDVAISVVMGEAQITVKDFLQLQVGDVLPLGRGLTQDLDMYVDEELKYKVQVGTVGQSLAVQVTSLAEEAWENV</sequence>
<dbReference type="Proteomes" id="UP000001556">
    <property type="component" value="Chromosome"/>
</dbReference>
<dbReference type="GO" id="GO:0050918">
    <property type="term" value="P:positive chemotaxis"/>
    <property type="evidence" value="ECO:0007669"/>
    <property type="project" value="TreeGrafter"/>
</dbReference>
<organism evidence="12 13">
    <name type="scientific">Desulforamulus reducens (strain ATCC BAA-1160 / DSM 100696 / MI-1)</name>
    <name type="common">Desulfotomaculum reducens</name>
    <dbReference type="NCBI Taxonomy" id="349161"/>
    <lineage>
        <taxon>Bacteria</taxon>
        <taxon>Bacillati</taxon>
        <taxon>Bacillota</taxon>
        <taxon>Clostridia</taxon>
        <taxon>Eubacteriales</taxon>
        <taxon>Peptococcaceae</taxon>
        <taxon>Desulforamulus</taxon>
    </lineage>
</organism>
<keyword evidence="12" id="KW-0969">Cilium</keyword>
<dbReference type="Pfam" id="PF02154">
    <property type="entry name" value="FliM"/>
    <property type="match status" value="1"/>
</dbReference>
<keyword evidence="9" id="KW-0975">Bacterial flagellum</keyword>
<reference evidence="12 13" key="1">
    <citation type="submission" date="2007-03" db="EMBL/GenBank/DDBJ databases">
        <title>Complete sequence of Desulfotomaculum reducens MI-1.</title>
        <authorList>
            <consortium name="US DOE Joint Genome Institute"/>
            <person name="Copeland A."/>
            <person name="Lucas S."/>
            <person name="Lapidus A."/>
            <person name="Barry K."/>
            <person name="Detter J.C."/>
            <person name="Glavina del Rio T."/>
            <person name="Hammon N."/>
            <person name="Israni S."/>
            <person name="Dalin E."/>
            <person name="Tice H."/>
            <person name="Pitluck S."/>
            <person name="Sims D."/>
            <person name="Brettin T."/>
            <person name="Bruce D."/>
            <person name="Han C."/>
            <person name="Tapia R."/>
            <person name="Schmutz J."/>
            <person name="Larimer F."/>
            <person name="Land M."/>
            <person name="Hauser L."/>
            <person name="Kyrpides N."/>
            <person name="Kim E."/>
            <person name="Tebo B.M."/>
            <person name="Richardson P."/>
        </authorList>
    </citation>
    <scope>NUCLEOTIDE SEQUENCE [LARGE SCALE GENOMIC DNA]</scope>
    <source>
        <strain evidence="12 13">MI-1</strain>
    </source>
</reference>
<dbReference type="InterPro" id="IPR028976">
    <property type="entry name" value="CheC-like_sf"/>
</dbReference>
<keyword evidence="7" id="KW-0283">Flagellar rotation</keyword>
<evidence type="ECO:0000256" key="5">
    <source>
        <dbReference type="ARBA" id="ARBA00022475"/>
    </source>
</evidence>
<dbReference type="PIRSF" id="PIRSF002888">
    <property type="entry name" value="FliM"/>
    <property type="match status" value="1"/>
</dbReference>
<evidence type="ECO:0000313" key="12">
    <source>
        <dbReference type="EMBL" id="ABO50891.1"/>
    </source>
</evidence>
<keyword evidence="6" id="KW-0145">Chemotaxis</keyword>
<evidence type="ECO:0000256" key="1">
    <source>
        <dbReference type="ARBA" id="ARBA00004117"/>
    </source>
</evidence>
<dbReference type="GO" id="GO:0003774">
    <property type="term" value="F:cytoskeletal motor activity"/>
    <property type="evidence" value="ECO:0007669"/>
    <property type="project" value="InterPro"/>
</dbReference>
<evidence type="ECO:0000256" key="9">
    <source>
        <dbReference type="ARBA" id="ARBA00023143"/>
    </source>
</evidence>
<evidence type="ECO:0000256" key="7">
    <source>
        <dbReference type="ARBA" id="ARBA00022779"/>
    </source>
</evidence>
<dbReference type="SUPFAM" id="SSF103039">
    <property type="entry name" value="CheC-like"/>
    <property type="match status" value="1"/>
</dbReference>
<evidence type="ECO:0000259" key="11">
    <source>
        <dbReference type="Pfam" id="PF01052"/>
    </source>
</evidence>
<proteinExistence type="inferred from homology"/>
<keyword evidence="13" id="KW-1185">Reference proteome</keyword>
<name>A4J738_DESRM</name>
<accession>A4J738</accession>
<dbReference type="RefSeq" id="WP_011878689.1">
    <property type="nucleotide sequence ID" value="NC_009253.1"/>
</dbReference>
<dbReference type="eggNOG" id="COG1868">
    <property type="taxonomic scope" value="Bacteria"/>
</dbReference>
<feature type="domain" description="Flagellar motor switch protein FliN-like C-terminal" evidence="11">
    <location>
        <begin position="254"/>
        <end position="322"/>
    </location>
</feature>
<evidence type="ECO:0000313" key="13">
    <source>
        <dbReference type="Proteomes" id="UP000001556"/>
    </source>
</evidence>
<dbReference type="GO" id="GO:0071978">
    <property type="term" value="P:bacterial-type flagellum-dependent swarming motility"/>
    <property type="evidence" value="ECO:0007669"/>
    <property type="project" value="TreeGrafter"/>
</dbReference>
<dbReference type="SUPFAM" id="SSF101801">
    <property type="entry name" value="Surface presentation of antigens (SPOA)"/>
    <property type="match status" value="1"/>
</dbReference>
<dbReference type="InterPro" id="IPR036429">
    <property type="entry name" value="SpoA-like_sf"/>
</dbReference>
<evidence type="ECO:0000256" key="10">
    <source>
        <dbReference type="NCBIfam" id="TIGR01397"/>
    </source>
</evidence>
<dbReference type="Pfam" id="PF01052">
    <property type="entry name" value="FliMN_C"/>
    <property type="match status" value="1"/>
</dbReference>
<evidence type="ECO:0000256" key="2">
    <source>
        <dbReference type="ARBA" id="ARBA00004202"/>
    </source>
</evidence>
<dbReference type="OrthoDB" id="9806941at2"/>
<dbReference type="KEGG" id="drm:Dred_2381"/>
<dbReference type="NCBIfam" id="TIGR01397">
    <property type="entry name" value="fliM_switch"/>
    <property type="match status" value="1"/>
</dbReference>
<evidence type="ECO:0000256" key="3">
    <source>
        <dbReference type="ARBA" id="ARBA00011049"/>
    </source>
</evidence>
<dbReference type="STRING" id="349161.Dred_2381"/>
<comment type="similarity">
    <text evidence="3">Belongs to the FliM family.</text>
</comment>
<dbReference type="EMBL" id="CP000612">
    <property type="protein sequence ID" value="ABO50891.1"/>
    <property type="molecule type" value="Genomic_DNA"/>
</dbReference>